<evidence type="ECO:0000259" key="4">
    <source>
        <dbReference type="Pfam" id="PF01578"/>
    </source>
</evidence>
<feature type="transmembrane region" description="Helical" evidence="3">
    <location>
        <begin position="427"/>
        <end position="446"/>
    </location>
</feature>
<dbReference type="GO" id="GO:0017004">
    <property type="term" value="P:cytochrome complex assembly"/>
    <property type="evidence" value="ECO:0007669"/>
    <property type="project" value="UniProtKB-KW"/>
</dbReference>
<dbReference type="InterPro" id="IPR002541">
    <property type="entry name" value="Cyt_c_assembly"/>
</dbReference>
<keyword evidence="3" id="KW-1133">Transmembrane helix</keyword>
<feature type="transmembrane region" description="Helical" evidence="3">
    <location>
        <begin position="515"/>
        <end position="536"/>
    </location>
</feature>
<organism evidence="6 7">
    <name type="scientific">Fulvitalea axinellae</name>
    <dbReference type="NCBI Taxonomy" id="1182444"/>
    <lineage>
        <taxon>Bacteria</taxon>
        <taxon>Pseudomonadati</taxon>
        <taxon>Bacteroidota</taxon>
        <taxon>Cytophagia</taxon>
        <taxon>Cytophagales</taxon>
        <taxon>Persicobacteraceae</taxon>
        <taxon>Fulvitalea</taxon>
    </lineage>
</organism>
<feature type="transmembrane region" description="Helical" evidence="3">
    <location>
        <begin position="336"/>
        <end position="356"/>
    </location>
</feature>
<keyword evidence="2" id="KW-0201">Cytochrome c-type biogenesis</keyword>
<feature type="transmembrane region" description="Helical" evidence="3">
    <location>
        <begin position="132"/>
        <end position="153"/>
    </location>
</feature>
<dbReference type="PRINTS" id="PR01410">
    <property type="entry name" value="CCBIOGENESIS"/>
</dbReference>
<comment type="similarity">
    <text evidence="1">Belongs to the CcmF/CycK/Ccl1/NrfE/CcsA family.</text>
</comment>
<gene>
    <name evidence="6" type="ORF">FUAX_36720</name>
</gene>
<proteinExistence type="inferred from homology"/>
<dbReference type="InterPro" id="IPR032523">
    <property type="entry name" value="CcmF_C"/>
</dbReference>
<reference evidence="6 7" key="1">
    <citation type="submission" date="2021-12" db="EMBL/GenBank/DDBJ databases">
        <title>Genome sequencing of bacteria with rrn-lacking chromosome and rrn-plasmid.</title>
        <authorList>
            <person name="Anda M."/>
            <person name="Iwasaki W."/>
        </authorList>
    </citation>
    <scope>NUCLEOTIDE SEQUENCE [LARGE SCALE GENOMIC DNA]</scope>
    <source>
        <strain evidence="6 7">DSM 100852</strain>
    </source>
</reference>
<dbReference type="GO" id="GO:0020037">
    <property type="term" value="F:heme binding"/>
    <property type="evidence" value="ECO:0007669"/>
    <property type="project" value="InterPro"/>
</dbReference>
<feature type="transmembrane region" description="Helical" evidence="3">
    <location>
        <begin position="455"/>
        <end position="476"/>
    </location>
</feature>
<sequence length="858" mass="95688">MQLNETVGLVGRFSVYFSFALALVSAISFIISLRQSDEAKRLEWLKNARGLFYVHAVAVAVSVICVMSILFGNKFEYHYAWSHSSINLPFYYVLAGFWEGQEGSFQLWVLFDALLGLVLIKTNKSWEAPVMAIFALVQVFLISMLLGLEPFGIKIGSSPFILLRDAVPGGVFDMNPNFIPEDGTGLNPLLQNIWMVIHPPVLFLGYALALIPFAFALAGMVTGRVKEWIKPALPWTILGTAVLGAGIIMGGYWAYVTLNFGGYWAWDPVENAVLVPWLVMVGSVHMMIIARKSETALKASYILAVAGFVLILYSTFLTRSGILGNSSVHSFTDLGLSGQLLIYLLFFTFVAIGVFIAKWKLLPSTDKETSAYSGDFWIFIGITILMLSAFQVLIPTSFPVFNSIAGLFGGDLSLALPADQEAFYNKFQIWFAVGLALFSGIAQFFYWRRVKPGEIFTMISVPLVITLVITSAIILIGSVHKLSYILFLTSSVFMLVSNGRILFHMLSRSNFKLSGGAVSHIGVALMLIGVLFSSGYSKVISQNRSGMLLFGENADATAEREHMLMWINSPEKLDKYEVKYLGKRVKIEGHDKLVDRNLLLPTDIPHRAVAVKDYKVDGKTIFFQGDTVKADTDVLYCEVEYSENGKKAFTLFPQAKVNAGDMGLIPSPDIRRYWDKDIYTHVAAVADPSEEPDWTKADDFIAKQGERFFINDYVARFERVEPIRSLPGIELGQNDAAVKAIVNVFHRDRTYTLEPIFVIKNRRVARLESVVEDLGIRMIINDIDPDNGGAFTFKTSVSQEDYIIMKASSKPMINILWLGTFVLMFGFGISGVRRYKDFKAQRNKDKKRAARPLAEASV</sequence>
<dbReference type="Proteomes" id="UP001348817">
    <property type="component" value="Chromosome"/>
</dbReference>
<feature type="domain" description="Cytochrome c-type biogenesis protein CcmF C-terminal" evidence="5">
    <location>
        <begin position="343"/>
        <end position="538"/>
    </location>
</feature>
<dbReference type="Pfam" id="PF01578">
    <property type="entry name" value="Cytochrom_C_asm"/>
    <property type="match status" value="1"/>
</dbReference>
<dbReference type="InterPro" id="IPR003567">
    <property type="entry name" value="Cyt_c_biogenesis"/>
</dbReference>
<feature type="transmembrane region" description="Helical" evidence="3">
    <location>
        <begin position="13"/>
        <end position="31"/>
    </location>
</feature>
<feature type="transmembrane region" description="Helical" evidence="3">
    <location>
        <begin position="482"/>
        <end position="503"/>
    </location>
</feature>
<dbReference type="GO" id="GO:0016020">
    <property type="term" value="C:membrane"/>
    <property type="evidence" value="ECO:0007669"/>
    <property type="project" value="InterPro"/>
</dbReference>
<feature type="transmembrane region" description="Helical" evidence="3">
    <location>
        <begin position="299"/>
        <end position="316"/>
    </location>
</feature>
<feature type="transmembrane region" description="Helical" evidence="3">
    <location>
        <begin position="274"/>
        <end position="290"/>
    </location>
</feature>
<dbReference type="AlphaFoldDB" id="A0AAU9CPD4"/>
<evidence type="ECO:0000256" key="2">
    <source>
        <dbReference type="ARBA" id="ARBA00022748"/>
    </source>
</evidence>
<dbReference type="GO" id="GO:0015232">
    <property type="term" value="F:heme transmembrane transporter activity"/>
    <property type="evidence" value="ECO:0007669"/>
    <property type="project" value="InterPro"/>
</dbReference>
<feature type="transmembrane region" description="Helical" evidence="3">
    <location>
        <begin position="201"/>
        <end position="221"/>
    </location>
</feature>
<keyword evidence="3" id="KW-0472">Membrane</keyword>
<dbReference type="PANTHER" id="PTHR43653">
    <property type="entry name" value="CYTOCHROME C ASSEMBLY PROTEIN-RELATED"/>
    <property type="match status" value="1"/>
</dbReference>
<keyword evidence="7" id="KW-1185">Reference proteome</keyword>
<evidence type="ECO:0000256" key="1">
    <source>
        <dbReference type="ARBA" id="ARBA00009186"/>
    </source>
</evidence>
<accession>A0AAU9CPD4</accession>
<dbReference type="PANTHER" id="PTHR43653:SF1">
    <property type="entry name" value="CYTOCHROME C-TYPE BIOGENESIS PROTEIN CCMF"/>
    <property type="match status" value="1"/>
</dbReference>
<feature type="transmembrane region" description="Helical" evidence="3">
    <location>
        <begin position="233"/>
        <end position="254"/>
    </location>
</feature>
<dbReference type="KEGG" id="fax:FUAX_36720"/>
<evidence type="ECO:0000313" key="7">
    <source>
        <dbReference type="Proteomes" id="UP001348817"/>
    </source>
</evidence>
<feature type="domain" description="Cytochrome c assembly protein" evidence="4">
    <location>
        <begin position="101"/>
        <end position="320"/>
    </location>
</feature>
<feature type="transmembrane region" description="Helical" evidence="3">
    <location>
        <begin position="376"/>
        <end position="394"/>
    </location>
</feature>
<dbReference type="RefSeq" id="WP_338392744.1">
    <property type="nucleotide sequence ID" value="NZ_AP025314.1"/>
</dbReference>
<evidence type="ECO:0000256" key="3">
    <source>
        <dbReference type="SAM" id="Phobius"/>
    </source>
</evidence>
<evidence type="ECO:0000259" key="5">
    <source>
        <dbReference type="Pfam" id="PF16327"/>
    </source>
</evidence>
<dbReference type="Pfam" id="PF16327">
    <property type="entry name" value="CcmF_C"/>
    <property type="match status" value="1"/>
</dbReference>
<name>A0AAU9CPD4_9BACT</name>
<feature type="transmembrane region" description="Helical" evidence="3">
    <location>
        <begin position="51"/>
        <end position="71"/>
    </location>
</feature>
<keyword evidence="3" id="KW-0812">Transmembrane</keyword>
<dbReference type="EMBL" id="AP025314">
    <property type="protein sequence ID" value="BDD11240.1"/>
    <property type="molecule type" value="Genomic_DNA"/>
</dbReference>
<protein>
    <submittedName>
        <fullName evidence="6">Cytochrome c assembly protein</fullName>
    </submittedName>
</protein>
<evidence type="ECO:0000313" key="6">
    <source>
        <dbReference type="EMBL" id="BDD11240.1"/>
    </source>
</evidence>
<feature type="transmembrane region" description="Helical" evidence="3">
    <location>
        <begin position="815"/>
        <end position="832"/>
    </location>
</feature>